<dbReference type="OrthoDB" id="10267235at2759"/>
<comment type="similarity">
    <text evidence="1">Belongs to the choline/ethanolamine kinase family.</text>
</comment>
<comment type="caution">
    <text evidence="2">The sequence shown here is derived from an EMBL/GenBank/DDBJ whole genome shotgun (WGS) entry which is preliminary data.</text>
</comment>
<name>A0A0R0LZR5_9MICR</name>
<accession>A0A0R0LZR5</accession>
<dbReference type="GO" id="GO:0005737">
    <property type="term" value="C:cytoplasm"/>
    <property type="evidence" value="ECO:0007669"/>
    <property type="project" value="TreeGrafter"/>
</dbReference>
<dbReference type="EMBL" id="LGUB01000629">
    <property type="protein sequence ID" value="KRH92862.1"/>
    <property type="molecule type" value="Genomic_DNA"/>
</dbReference>
<dbReference type="InterPro" id="IPR011009">
    <property type="entry name" value="Kinase-like_dom_sf"/>
</dbReference>
<dbReference type="Proteomes" id="UP000051530">
    <property type="component" value="Unassembled WGS sequence"/>
</dbReference>
<keyword evidence="2" id="KW-0808">Transferase</keyword>
<dbReference type="GO" id="GO:0006646">
    <property type="term" value="P:phosphatidylethanolamine biosynthetic process"/>
    <property type="evidence" value="ECO:0007669"/>
    <property type="project" value="TreeGrafter"/>
</dbReference>
<sequence length="303" mass="36271">MLTSHDKETIEKFLNGKNEILISFIRQKKAYSNIVYTVQSDKKKYIFKKYSHNFRDDEIRILKKLTRPKVYIYGENYRIEEYIEHDKPNLVKDLDLLAKALADFHKLKITKIDTFHDKIREYIIENQKLRFSPLIDKLYDIFEDKLKNIDNSRVLHMDPQLGNLLKLPNSIYLIDFEYSCAGDVAIDINNVFFESMTDYDADSLLKPERGLTEEQKNDFIRSYIKYCDSNLNFNDFKQKCKDLEDLSHFLWYLWGRMFYLENATVSDGFDYLEYPKCRLKMIKDKKAEHVVLELLAEFDQFGK</sequence>
<dbReference type="PANTHER" id="PTHR22603">
    <property type="entry name" value="CHOLINE/ETHANOALAMINE KINASE"/>
    <property type="match status" value="1"/>
</dbReference>
<keyword evidence="2" id="KW-0418">Kinase</keyword>
<dbReference type="GO" id="GO:0004305">
    <property type="term" value="F:ethanolamine kinase activity"/>
    <property type="evidence" value="ECO:0007669"/>
    <property type="project" value="TreeGrafter"/>
</dbReference>
<dbReference type="VEuPathDB" id="MicrosporidiaDB:M153_23930001055"/>
<dbReference type="AlphaFoldDB" id="A0A0R0LZR5"/>
<dbReference type="Gene3D" id="3.90.1200.10">
    <property type="match status" value="1"/>
</dbReference>
<organism evidence="2 3">
    <name type="scientific">Pseudoloma neurophilia</name>
    <dbReference type="NCBI Taxonomy" id="146866"/>
    <lineage>
        <taxon>Eukaryota</taxon>
        <taxon>Fungi</taxon>
        <taxon>Fungi incertae sedis</taxon>
        <taxon>Microsporidia</taxon>
        <taxon>Pseudoloma</taxon>
    </lineage>
</organism>
<dbReference type="PANTHER" id="PTHR22603:SF93">
    <property type="entry name" value="RE24176P"/>
    <property type="match status" value="1"/>
</dbReference>
<proteinExistence type="inferred from homology"/>
<keyword evidence="3" id="KW-1185">Reference proteome</keyword>
<evidence type="ECO:0000256" key="1">
    <source>
        <dbReference type="ARBA" id="ARBA00038211"/>
    </source>
</evidence>
<dbReference type="GO" id="GO:0004103">
    <property type="term" value="F:choline kinase activity"/>
    <property type="evidence" value="ECO:0007669"/>
    <property type="project" value="TreeGrafter"/>
</dbReference>
<evidence type="ECO:0000313" key="2">
    <source>
        <dbReference type="EMBL" id="KRH92862.1"/>
    </source>
</evidence>
<gene>
    <name evidence="2" type="ORF">M153_23930001055</name>
</gene>
<dbReference type="Pfam" id="PF01633">
    <property type="entry name" value="Choline_kinase"/>
    <property type="match status" value="1"/>
</dbReference>
<protein>
    <submittedName>
        <fullName evidence="2">Choline kinase</fullName>
    </submittedName>
</protein>
<evidence type="ECO:0000313" key="3">
    <source>
        <dbReference type="Proteomes" id="UP000051530"/>
    </source>
</evidence>
<dbReference type="SUPFAM" id="SSF56112">
    <property type="entry name" value="Protein kinase-like (PK-like)"/>
    <property type="match status" value="1"/>
</dbReference>
<reference evidence="2 3" key="1">
    <citation type="submission" date="2015-07" db="EMBL/GenBank/DDBJ databases">
        <title>The genome of Pseudoloma neurophilia, a relevant intracellular parasite of the zebrafish.</title>
        <authorList>
            <person name="Ndikumana S."/>
            <person name="Pelin A."/>
            <person name="Sanders J."/>
            <person name="Corradi N."/>
        </authorList>
    </citation>
    <scope>NUCLEOTIDE SEQUENCE [LARGE SCALE GENOMIC DNA]</scope>
    <source>
        <strain evidence="2 3">MK1</strain>
    </source>
</reference>